<dbReference type="EMBL" id="BQXS01003808">
    <property type="protein sequence ID" value="GKT35476.1"/>
    <property type="molecule type" value="Genomic_DNA"/>
</dbReference>
<protein>
    <submittedName>
        <fullName evidence="1">Uncharacterized protein</fullName>
    </submittedName>
</protein>
<organism evidence="1 2">
    <name type="scientific">Aduncisulcus paluster</name>
    <dbReference type="NCBI Taxonomy" id="2918883"/>
    <lineage>
        <taxon>Eukaryota</taxon>
        <taxon>Metamonada</taxon>
        <taxon>Carpediemonas-like organisms</taxon>
        <taxon>Aduncisulcus</taxon>
    </lineage>
</organism>
<sequence length="34" mass="3759">MGYALAVTLKAGPADYNVQDQISVQNDHIPEEDR</sequence>
<comment type="caution">
    <text evidence="1">The sequence shown here is derived from an EMBL/GenBank/DDBJ whole genome shotgun (WGS) entry which is preliminary data.</text>
</comment>
<proteinExistence type="predicted"/>
<keyword evidence="2" id="KW-1185">Reference proteome</keyword>
<dbReference type="Proteomes" id="UP001057375">
    <property type="component" value="Unassembled WGS sequence"/>
</dbReference>
<evidence type="ECO:0000313" key="2">
    <source>
        <dbReference type="Proteomes" id="UP001057375"/>
    </source>
</evidence>
<gene>
    <name evidence="1" type="ORF">ADUPG1_002990</name>
</gene>
<name>A0ABQ5KTV8_9EUKA</name>
<evidence type="ECO:0000313" key="1">
    <source>
        <dbReference type="EMBL" id="GKT35476.1"/>
    </source>
</evidence>
<feature type="non-terminal residue" evidence="1">
    <location>
        <position position="34"/>
    </location>
</feature>
<reference evidence="1" key="1">
    <citation type="submission" date="2022-03" db="EMBL/GenBank/DDBJ databases">
        <title>Draft genome sequence of Aduncisulcus paluster, a free-living microaerophilic Fornicata.</title>
        <authorList>
            <person name="Yuyama I."/>
            <person name="Kume K."/>
            <person name="Tamura T."/>
            <person name="Inagaki Y."/>
            <person name="Hashimoto T."/>
        </authorList>
    </citation>
    <scope>NUCLEOTIDE SEQUENCE</scope>
    <source>
        <strain evidence="1">NY0171</strain>
    </source>
</reference>
<accession>A0ABQ5KTV8</accession>